<sequence>METKNEDWSSLLKRLYGVKPRNSNLSKHGGLSTISAPKTSRTAWLRSSFRSPLVSATPQNLKLWFL</sequence>
<comment type="caution">
    <text evidence="1">The sequence shown here is derived from an EMBL/GenBank/DDBJ whole genome shotgun (WGS) entry which is preliminary data.</text>
</comment>
<gene>
    <name evidence="1" type="ORF">TorRG33x02_341500</name>
</gene>
<dbReference type="InParanoid" id="A0A2P5ATU3"/>
<evidence type="ECO:0000313" key="1">
    <source>
        <dbReference type="EMBL" id="PON39977.1"/>
    </source>
</evidence>
<evidence type="ECO:0000313" key="2">
    <source>
        <dbReference type="Proteomes" id="UP000237000"/>
    </source>
</evidence>
<dbReference type="AlphaFoldDB" id="A0A2P5ATU3"/>
<dbReference type="Proteomes" id="UP000237000">
    <property type="component" value="Unassembled WGS sequence"/>
</dbReference>
<dbReference type="EMBL" id="JXTC01000701">
    <property type="protein sequence ID" value="PON39977.1"/>
    <property type="molecule type" value="Genomic_DNA"/>
</dbReference>
<proteinExistence type="predicted"/>
<protein>
    <submittedName>
        <fullName evidence="1">Uncharacterized protein</fullName>
    </submittedName>
</protein>
<reference evidence="2" key="1">
    <citation type="submission" date="2016-06" db="EMBL/GenBank/DDBJ databases">
        <title>Parallel loss of symbiosis genes in relatives of nitrogen-fixing non-legume Parasponia.</title>
        <authorList>
            <person name="Van Velzen R."/>
            <person name="Holmer R."/>
            <person name="Bu F."/>
            <person name="Rutten L."/>
            <person name="Van Zeijl A."/>
            <person name="Liu W."/>
            <person name="Santuari L."/>
            <person name="Cao Q."/>
            <person name="Sharma T."/>
            <person name="Shen D."/>
            <person name="Roswanjaya Y."/>
            <person name="Wardhani T."/>
            <person name="Kalhor M.S."/>
            <person name="Jansen J."/>
            <person name="Van den Hoogen J."/>
            <person name="Gungor B."/>
            <person name="Hartog M."/>
            <person name="Hontelez J."/>
            <person name="Verver J."/>
            <person name="Yang W.-C."/>
            <person name="Schijlen E."/>
            <person name="Repin R."/>
            <person name="Schilthuizen M."/>
            <person name="Schranz E."/>
            <person name="Heidstra R."/>
            <person name="Miyata K."/>
            <person name="Fedorova E."/>
            <person name="Kohlen W."/>
            <person name="Bisseling T."/>
            <person name="Smit S."/>
            <person name="Geurts R."/>
        </authorList>
    </citation>
    <scope>NUCLEOTIDE SEQUENCE [LARGE SCALE GENOMIC DNA]</scope>
    <source>
        <strain evidence="2">cv. RG33-2</strain>
    </source>
</reference>
<keyword evidence="2" id="KW-1185">Reference proteome</keyword>
<organism evidence="1 2">
    <name type="scientific">Trema orientale</name>
    <name type="common">Charcoal tree</name>
    <name type="synonym">Celtis orientalis</name>
    <dbReference type="NCBI Taxonomy" id="63057"/>
    <lineage>
        <taxon>Eukaryota</taxon>
        <taxon>Viridiplantae</taxon>
        <taxon>Streptophyta</taxon>
        <taxon>Embryophyta</taxon>
        <taxon>Tracheophyta</taxon>
        <taxon>Spermatophyta</taxon>
        <taxon>Magnoliopsida</taxon>
        <taxon>eudicotyledons</taxon>
        <taxon>Gunneridae</taxon>
        <taxon>Pentapetalae</taxon>
        <taxon>rosids</taxon>
        <taxon>fabids</taxon>
        <taxon>Rosales</taxon>
        <taxon>Cannabaceae</taxon>
        <taxon>Trema</taxon>
    </lineage>
</organism>
<name>A0A2P5ATU3_TREOI</name>
<accession>A0A2P5ATU3</accession>